<keyword evidence="4" id="KW-1185">Reference proteome</keyword>
<dbReference type="Gene3D" id="3.40.50.300">
    <property type="entry name" value="P-loop containing nucleotide triphosphate hydrolases"/>
    <property type="match status" value="1"/>
</dbReference>
<dbReference type="AlphaFoldDB" id="A0AAN6WLJ4"/>
<dbReference type="EMBL" id="MU864674">
    <property type="protein sequence ID" value="KAK4182357.1"/>
    <property type="molecule type" value="Genomic_DNA"/>
</dbReference>
<feature type="region of interest" description="Disordered" evidence="1">
    <location>
        <begin position="67"/>
        <end position="86"/>
    </location>
</feature>
<protein>
    <recommendedName>
        <fullName evidence="2">GED domain-containing protein</fullName>
    </recommendedName>
</protein>
<feature type="domain" description="GED" evidence="2">
    <location>
        <begin position="432"/>
        <end position="520"/>
    </location>
</feature>
<feature type="compositionally biased region" description="Basic and acidic residues" evidence="1">
    <location>
        <begin position="67"/>
        <end position="76"/>
    </location>
</feature>
<dbReference type="InterPro" id="IPR027417">
    <property type="entry name" value="P-loop_NTPase"/>
</dbReference>
<feature type="region of interest" description="Disordered" evidence="1">
    <location>
        <begin position="1"/>
        <end position="23"/>
    </location>
</feature>
<accession>A0AAN6WLJ4</accession>
<reference evidence="3" key="1">
    <citation type="journal article" date="2023" name="Mol. Phylogenet. Evol.">
        <title>Genome-scale phylogeny and comparative genomics of the fungal order Sordariales.</title>
        <authorList>
            <person name="Hensen N."/>
            <person name="Bonometti L."/>
            <person name="Westerberg I."/>
            <person name="Brannstrom I.O."/>
            <person name="Guillou S."/>
            <person name="Cros-Aarteil S."/>
            <person name="Calhoun S."/>
            <person name="Haridas S."/>
            <person name="Kuo A."/>
            <person name="Mondo S."/>
            <person name="Pangilinan J."/>
            <person name="Riley R."/>
            <person name="LaButti K."/>
            <person name="Andreopoulos B."/>
            <person name="Lipzen A."/>
            <person name="Chen C."/>
            <person name="Yan M."/>
            <person name="Daum C."/>
            <person name="Ng V."/>
            <person name="Clum A."/>
            <person name="Steindorff A."/>
            <person name="Ohm R.A."/>
            <person name="Martin F."/>
            <person name="Silar P."/>
            <person name="Natvig D.O."/>
            <person name="Lalanne C."/>
            <person name="Gautier V."/>
            <person name="Ament-Velasquez S.L."/>
            <person name="Kruys A."/>
            <person name="Hutchinson M.I."/>
            <person name="Powell A.J."/>
            <person name="Barry K."/>
            <person name="Miller A.N."/>
            <person name="Grigoriev I.V."/>
            <person name="Debuchy R."/>
            <person name="Gladieux P."/>
            <person name="Hiltunen Thoren M."/>
            <person name="Johannesson H."/>
        </authorList>
    </citation>
    <scope>NUCLEOTIDE SEQUENCE</scope>
    <source>
        <strain evidence="3">PSN309</strain>
    </source>
</reference>
<sequence>MDPNEPLASVQTPTREESRNKEPVQVANMRDLKPSFTTSLDHTKILGCCGTYLLNEFTLERINSDKLHSTGSRNDKADDDPVTDNTEDDFEIDIWELVAEAPKHEEDEDGLIADSHIELPDLDSQTEGEVELCTTIVLPVVSSQNPVAAKKAREVARNLDPSLKHTLGVIAHVGEDKTADTLTMSHGVEYMEEVAGQQEESSPATNTISAPTTAPNQSAAALRDNIESTLRENILAQLPRLSSIVEGRINAYEARLKEVAAPRDSYINMISNLYHESPTAISLGRLGERLESLDTDSYVGVTMTDRKQRHVLALFRDQATYWQNIANRHIDLVLEAAMGYIERVIDHALGTKPHTSNMAKTLFTNYALPYFDERKKQLLNEVSELAGYYLSTSDLQPYHVFIRGGSAPSEPTVADIRSLFGSLSLRGKIAEVQEVVDEMQPHYERHVEIFAQHVIHLVVKHGLFRNMATIFGPNLISNLSEDQICELTKEEPWVANQREKLPKQLKSLRRDLPKKPASIH</sequence>
<reference evidence="3" key="2">
    <citation type="submission" date="2023-05" db="EMBL/GenBank/DDBJ databases">
        <authorList>
            <consortium name="Lawrence Berkeley National Laboratory"/>
            <person name="Steindorff A."/>
            <person name="Hensen N."/>
            <person name="Bonometti L."/>
            <person name="Westerberg I."/>
            <person name="Brannstrom I.O."/>
            <person name="Guillou S."/>
            <person name="Cros-Aarteil S."/>
            <person name="Calhoun S."/>
            <person name="Haridas S."/>
            <person name="Kuo A."/>
            <person name="Mondo S."/>
            <person name="Pangilinan J."/>
            <person name="Riley R."/>
            <person name="Labutti K."/>
            <person name="Andreopoulos B."/>
            <person name="Lipzen A."/>
            <person name="Chen C."/>
            <person name="Yanf M."/>
            <person name="Daum C."/>
            <person name="Ng V."/>
            <person name="Clum A."/>
            <person name="Ohm R."/>
            <person name="Martin F."/>
            <person name="Silar P."/>
            <person name="Natvig D."/>
            <person name="Lalanne C."/>
            <person name="Gautier V."/>
            <person name="Ament-Velasquez S.L."/>
            <person name="Kruys A."/>
            <person name="Hutchinson M.I."/>
            <person name="Powell A.J."/>
            <person name="Barry K."/>
            <person name="Miller A.N."/>
            <person name="Grigoriev I.V."/>
            <person name="Debuchy R."/>
            <person name="Gladieux P."/>
            <person name="Thoren M.H."/>
            <person name="Johannesson H."/>
        </authorList>
    </citation>
    <scope>NUCLEOTIDE SEQUENCE</scope>
    <source>
        <strain evidence="3">PSN309</strain>
    </source>
</reference>
<evidence type="ECO:0000256" key="1">
    <source>
        <dbReference type="SAM" id="MobiDB-lite"/>
    </source>
</evidence>
<comment type="caution">
    <text evidence="3">The sequence shown here is derived from an EMBL/GenBank/DDBJ whole genome shotgun (WGS) entry which is preliminary data.</text>
</comment>
<evidence type="ECO:0000313" key="3">
    <source>
        <dbReference type="EMBL" id="KAK4182357.1"/>
    </source>
</evidence>
<organism evidence="3 4">
    <name type="scientific">Podospora australis</name>
    <dbReference type="NCBI Taxonomy" id="1536484"/>
    <lineage>
        <taxon>Eukaryota</taxon>
        <taxon>Fungi</taxon>
        <taxon>Dikarya</taxon>
        <taxon>Ascomycota</taxon>
        <taxon>Pezizomycotina</taxon>
        <taxon>Sordariomycetes</taxon>
        <taxon>Sordariomycetidae</taxon>
        <taxon>Sordariales</taxon>
        <taxon>Podosporaceae</taxon>
        <taxon>Podospora</taxon>
    </lineage>
</organism>
<dbReference type="PROSITE" id="PS51388">
    <property type="entry name" value="GED"/>
    <property type="match status" value="1"/>
</dbReference>
<dbReference type="InterPro" id="IPR020850">
    <property type="entry name" value="GED_dom"/>
</dbReference>
<dbReference type="Proteomes" id="UP001302126">
    <property type="component" value="Unassembled WGS sequence"/>
</dbReference>
<feature type="compositionally biased region" description="Polar residues" evidence="1">
    <location>
        <begin position="198"/>
        <end position="217"/>
    </location>
</feature>
<evidence type="ECO:0000313" key="4">
    <source>
        <dbReference type="Proteomes" id="UP001302126"/>
    </source>
</evidence>
<feature type="compositionally biased region" description="Acidic residues" evidence="1">
    <location>
        <begin position="77"/>
        <end position="86"/>
    </location>
</feature>
<proteinExistence type="predicted"/>
<feature type="region of interest" description="Disordered" evidence="1">
    <location>
        <begin position="196"/>
        <end position="217"/>
    </location>
</feature>
<name>A0AAN6WLJ4_9PEZI</name>
<evidence type="ECO:0000259" key="2">
    <source>
        <dbReference type="PROSITE" id="PS51388"/>
    </source>
</evidence>
<gene>
    <name evidence="3" type="ORF">QBC35DRAFT_548127</name>
</gene>